<accession>A0A0P9FM33</accession>
<sequence>MVLLAMHMALCTIVQNRKIPNTWLNQLRSTFPQGRITHFLNLTLHLHLWTSPSYTIQYQ</sequence>
<organism evidence="1 2">
    <name type="scientific">Kouleothrix aurantiaca</name>
    <dbReference type="NCBI Taxonomy" id="186479"/>
    <lineage>
        <taxon>Bacteria</taxon>
        <taxon>Bacillati</taxon>
        <taxon>Chloroflexota</taxon>
        <taxon>Chloroflexia</taxon>
        <taxon>Chloroflexales</taxon>
        <taxon>Roseiflexineae</taxon>
        <taxon>Roseiflexaceae</taxon>
        <taxon>Kouleothrix</taxon>
    </lineage>
</organism>
<protein>
    <submittedName>
        <fullName evidence="1">Uncharacterized protein</fullName>
    </submittedName>
</protein>
<evidence type="ECO:0000313" key="1">
    <source>
        <dbReference type="EMBL" id="KPV54280.1"/>
    </source>
</evidence>
<keyword evidence="2" id="KW-1185">Reference proteome</keyword>
<dbReference type="AlphaFoldDB" id="A0A0P9FM33"/>
<gene>
    <name evidence="1" type="ORF">SE17_04725</name>
</gene>
<dbReference type="Proteomes" id="UP000050509">
    <property type="component" value="Unassembled WGS sequence"/>
</dbReference>
<evidence type="ECO:0000313" key="2">
    <source>
        <dbReference type="Proteomes" id="UP000050509"/>
    </source>
</evidence>
<dbReference type="EMBL" id="LJCR01000082">
    <property type="protein sequence ID" value="KPV54280.1"/>
    <property type="molecule type" value="Genomic_DNA"/>
</dbReference>
<comment type="caution">
    <text evidence="1">The sequence shown here is derived from an EMBL/GenBank/DDBJ whole genome shotgun (WGS) entry which is preliminary data.</text>
</comment>
<proteinExistence type="predicted"/>
<name>A0A0P9FM33_9CHLR</name>
<reference evidence="1 2" key="1">
    <citation type="submission" date="2015-09" db="EMBL/GenBank/DDBJ databases">
        <title>Draft genome sequence of Kouleothrix aurantiaca JCM 19913.</title>
        <authorList>
            <person name="Hemp J."/>
        </authorList>
    </citation>
    <scope>NUCLEOTIDE SEQUENCE [LARGE SCALE GENOMIC DNA]</scope>
    <source>
        <strain evidence="1 2">COM-B</strain>
    </source>
</reference>